<proteinExistence type="predicted"/>
<evidence type="ECO:0000313" key="2">
    <source>
        <dbReference type="Proteomes" id="UP000797356"/>
    </source>
</evidence>
<sequence>MRPVLHRDQACAISHLHSVCHLYNSLLVTISPSKYNSKALKRHKTMVRQQP</sequence>
<gene>
    <name evidence="1" type="ORF">COCNU_06G019800</name>
</gene>
<name>A0A8K0IEN9_COCNU</name>
<accession>A0A8K0IEN9</accession>
<evidence type="ECO:0000313" key="1">
    <source>
        <dbReference type="EMBL" id="KAG1348151.1"/>
    </source>
</evidence>
<dbReference type="AlphaFoldDB" id="A0A8K0IEN9"/>
<protein>
    <submittedName>
        <fullName evidence="1">Uncharacterized protein</fullName>
    </submittedName>
</protein>
<keyword evidence="2" id="KW-1185">Reference proteome</keyword>
<comment type="caution">
    <text evidence="1">The sequence shown here is derived from an EMBL/GenBank/DDBJ whole genome shotgun (WGS) entry which is preliminary data.</text>
</comment>
<dbReference type="EMBL" id="CM017877">
    <property type="protein sequence ID" value="KAG1348151.1"/>
    <property type="molecule type" value="Genomic_DNA"/>
</dbReference>
<reference evidence="1" key="1">
    <citation type="journal article" date="2017" name="Gigascience">
        <title>The genome draft of coconut (Cocos nucifera).</title>
        <authorList>
            <person name="Xiao Y."/>
            <person name="Xu P."/>
            <person name="Fan H."/>
            <person name="Baudouin L."/>
            <person name="Xia W."/>
            <person name="Bocs S."/>
            <person name="Xu J."/>
            <person name="Li Q."/>
            <person name="Guo A."/>
            <person name="Zhou L."/>
            <person name="Li J."/>
            <person name="Wu Y."/>
            <person name="Ma Z."/>
            <person name="Armero A."/>
            <person name="Issali A.E."/>
            <person name="Liu N."/>
            <person name="Peng M."/>
            <person name="Yang Y."/>
        </authorList>
    </citation>
    <scope>NUCLEOTIDE SEQUENCE</scope>
    <source>
        <tissue evidence="1">Spear leaf of Hainan Tall coconut</tissue>
    </source>
</reference>
<reference evidence="1" key="2">
    <citation type="submission" date="2019-07" db="EMBL/GenBank/DDBJ databases">
        <authorList>
            <person name="Yang Y."/>
            <person name="Bocs S."/>
            <person name="Baudouin L."/>
        </authorList>
    </citation>
    <scope>NUCLEOTIDE SEQUENCE</scope>
    <source>
        <tissue evidence="1">Spear leaf of Hainan Tall coconut</tissue>
    </source>
</reference>
<dbReference type="Proteomes" id="UP000797356">
    <property type="component" value="Chromosome 6"/>
</dbReference>
<organism evidence="1 2">
    <name type="scientific">Cocos nucifera</name>
    <name type="common">Coconut palm</name>
    <dbReference type="NCBI Taxonomy" id="13894"/>
    <lineage>
        <taxon>Eukaryota</taxon>
        <taxon>Viridiplantae</taxon>
        <taxon>Streptophyta</taxon>
        <taxon>Embryophyta</taxon>
        <taxon>Tracheophyta</taxon>
        <taxon>Spermatophyta</taxon>
        <taxon>Magnoliopsida</taxon>
        <taxon>Liliopsida</taxon>
        <taxon>Arecaceae</taxon>
        <taxon>Arecoideae</taxon>
        <taxon>Cocoseae</taxon>
        <taxon>Attaleinae</taxon>
        <taxon>Cocos</taxon>
    </lineage>
</organism>